<keyword evidence="3" id="KW-1185">Reference proteome</keyword>
<comment type="caution">
    <text evidence="2">The sequence shown here is derived from an EMBL/GenBank/DDBJ whole genome shotgun (WGS) entry which is preliminary data.</text>
</comment>
<name>A0ABR4AZ98_9LECA</name>
<accession>A0ABR4AZ98</accession>
<proteinExistence type="predicted"/>
<evidence type="ECO:0000313" key="3">
    <source>
        <dbReference type="Proteomes" id="UP001590951"/>
    </source>
</evidence>
<evidence type="ECO:0000256" key="1">
    <source>
        <dbReference type="SAM" id="MobiDB-lite"/>
    </source>
</evidence>
<feature type="region of interest" description="Disordered" evidence="1">
    <location>
        <begin position="1"/>
        <end position="35"/>
    </location>
</feature>
<dbReference type="Proteomes" id="UP001590951">
    <property type="component" value="Unassembled WGS sequence"/>
</dbReference>
<sequence>MGLKKEIDLQPVAQPQEKRGETLASWPHPSRRSQGNNATTIVFLIRAQRQLDVRTLAICTVWDASQNPLKFDWRYSSYDNYQMWMHRRSWAFCYLRSSNRHRRNRRFSENPVLSQRCRIKVAH</sequence>
<organism evidence="2 3">
    <name type="scientific">Lepraria finkii</name>
    <dbReference type="NCBI Taxonomy" id="1340010"/>
    <lineage>
        <taxon>Eukaryota</taxon>
        <taxon>Fungi</taxon>
        <taxon>Dikarya</taxon>
        <taxon>Ascomycota</taxon>
        <taxon>Pezizomycotina</taxon>
        <taxon>Lecanoromycetes</taxon>
        <taxon>OSLEUM clade</taxon>
        <taxon>Lecanoromycetidae</taxon>
        <taxon>Lecanorales</taxon>
        <taxon>Lecanorineae</taxon>
        <taxon>Stereocaulaceae</taxon>
        <taxon>Lepraria</taxon>
    </lineage>
</organism>
<evidence type="ECO:0000313" key="2">
    <source>
        <dbReference type="EMBL" id="KAL2050981.1"/>
    </source>
</evidence>
<protein>
    <submittedName>
        <fullName evidence="2">Uncharacterized protein</fullName>
    </submittedName>
</protein>
<gene>
    <name evidence="2" type="ORF">ABVK25_008727</name>
</gene>
<reference evidence="2 3" key="1">
    <citation type="submission" date="2024-09" db="EMBL/GenBank/DDBJ databases">
        <title>Rethinking Asexuality: The Enigmatic Case of Functional Sexual Genes in Lepraria (Stereocaulaceae).</title>
        <authorList>
            <person name="Doellman M."/>
            <person name="Sun Y."/>
            <person name="Barcenas-Pena A."/>
            <person name="Lumbsch H.T."/>
            <person name="Grewe F."/>
        </authorList>
    </citation>
    <scope>NUCLEOTIDE SEQUENCE [LARGE SCALE GENOMIC DNA]</scope>
    <source>
        <strain evidence="2 3">Grewe 0041</strain>
    </source>
</reference>
<dbReference type="EMBL" id="JBHFEH010000040">
    <property type="protein sequence ID" value="KAL2050981.1"/>
    <property type="molecule type" value="Genomic_DNA"/>
</dbReference>